<evidence type="ECO:0000313" key="3">
    <source>
        <dbReference type="EMBL" id="KAH9645562.1"/>
    </source>
</evidence>
<feature type="domain" description="C2H2-type" evidence="2">
    <location>
        <begin position="115"/>
        <end position="139"/>
    </location>
</feature>
<organism evidence="3 4">
    <name type="scientific">Spodoptera exigua</name>
    <name type="common">Beet armyworm</name>
    <name type="synonym">Noctua fulgens</name>
    <dbReference type="NCBI Taxonomy" id="7107"/>
    <lineage>
        <taxon>Eukaryota</taxon>
        <taxon>Metazoa</taxon>
        <taxon>Ecdysozoa</taxon>
        <taxon>Arthropoda</taxon>
        <taxon>Hexapoda</taxon>
        <taxon>Insecta</taxon>
        <taxon>Pterygota</taxon>
        <taxon>Neoptera</taxon>
        <taxon>Endopterygota</taxon>
        <taxon>Lepidoptera</taxon>
        <taxon>Glossata</taxon>
        <taxon>Ditrysia</taxon>
        <taxon>Noctuoidea</taxon>
        <taxon>Noctuidae</taxon>
        <taxon>Amphipyrinae</taxon>
        <taxon>Spodoptera</taxon>
    </lineage>
</organism>
<sequence>MAAPNKPLKFDKICRACLEIKKDMRPLFEQLTATMLMGITKVQKEKLLNMNCQDTYMQYMEVPLTNANQILDGFFAGTPEQTPTNAPEQETKIEFVEVEKMVLFQATATMPPGRHVCNLCHKEFKHARWLKQHMRSHTNWIKANCKKPHLCPICDRVFKVSLIKNTPIPSRDVGSGYVENAHAYARTASSEAANVFGVPADVPQQDVAVPAPADSLRAEDPPVFCLRQAVLQRVRPAVPHGATSRGAALRVYHVQQELLQPY</sequence>
<gene>
    <name evidence="3" type="ORF">HF086_005211</name>
</gene>
<proteinExistence type="predicted"/>
<protein>
    <recommendedName>
        <fullName evidence="2">C2H2-type domain-containing protein</fullName>
    </recommendedName>
</protein>
<comment type="caution">
    <text evidence="3">The sequence shown here is derived from an EMBL/GenBank/DDBJ whole genome shotgun (WGS) entry which is preliminary data.</text>
</comment>
<name>A0A922N0D4_SPOEX</name>
<accession>A0A922N0D4</accession>
<dbReference type="GO" id="GO:0008270">
    <property type="term" value="F:zinc ion binding"/>
    <property type="evidence" value="ECO:0007669"/>
    <property type="project" value="UniProtKB-KW"/>
</dbReference>
<dbReference type="PROSITE" id="PS00028">
    <property type="entry name" value="ZINC_FINGER_C2H2_1"/>
    <property type="match status" value="1"/>
</dbReference>
<dbReference type="InterPro" id="IPR036236">
    <property type="entry name" value="Znf_C2H2_sf"/>
</dbReference>
<keyword evidence="1" id="KW-0863">Zinc-finger</keyword>
<dbReference type="Proteomes" id="UP000814243">
    <property type="component" value="Unassembled WGS sequence"/>
</dbReference>
<evidence type="ECO:0000259" key="2">
    <source>
        <dbReference type="PROSITE" id="PS50157"/>
    </source>
</evidence>
<dbReference type="InterPro" id="IPR013087">
    <property type="entry name" value="Znf_C2H2_type"/>
</dbReference>
<keyword evidence="1" id="KW-0862">Zinc</keyword>
<dbReference type="AlphaFoldDB" id="A0A922N0D4"/>
<evidence type="ECO:0000256" key="1">
    <source>
        <dbReference type="PROSITE-ProRule" id="PRU00042"/>
    </source>
</evidence>
<dbReference type="PROSITE" id="PS50157">
    <property type="entry name" value="ZINC_FINGER_C2H2_2"/>
    <property type="match status" value="1"/>
</dbReference>
<dbReference type="EMBL" id="JACEFF010000019">
    <property type="protein sequence ID" value="KAH9645562.1"/>
    <property type="molecule type" value="Genomic_DNA"/>
</dbReference>
<keyword evidence="1" id="KW-0479">Metal-binding</keyword>
<evidence type="ECO:0000313" key="4">
    <source>
        <dbReference type="Proteomes" id="UP000814243"/>
    </source>
</evidence>
<reference evidence="3" key="1">
    <citation type="journal article" date="2021" name="G3 (Bethesda)">
        <title>Genome and transcriptome analysis of the beet armyworm Spodoptera exigua reveals targets for pest control. .</title>
        <authorList>
            <person name="Simon S."/>
            <person name="Breeschoten T."/>
            <person name="Jansen H.J."/>
            <person name="Dirks R.P."/>
            <person name="Schranz M.E."/>
            <person name="Ros V.I.D."/>
        </authorList>
    </citation>
    <scope>NUCLEOTIDE SEQUENCE</scope>
    <source>
        <strain evidence="3">TB_SE_WUR_2020</strain>
    </source>
</reference>
<dbReference type="Gene3D" id="3.30.160.60">
    <property type="entry name" value="Classic Zinc Finger"/>
    <property type="match status" value="1"/>
</dbReference>
<dbReference type="Pfam" id="PF00096">
    <property type="entry name" value="zf-C2H2"/>
    <property type="match status" value="1"/>
</dbReference>
<dbReference type="SUPFAM" id="SSF57667">
    <property type="entry name" value="beta-beta-alpha zinc fingers"/>
    <property type="match status" value="1"/>
</dbReference>